<dbReference type="GO" id="GO:0016874">
    <property type="term" value="F:ligase activity"/>
    <property type="evidence" value="ECO:0007669"/>
    <property type="project" value="UniProtKB-KW"/>
</dbReference>
<dbReference type="InterPro" id="IPR008042">
    <property type="entry name" value="Retrotrans_Pao"/>
</dbReference>
<evidence type="ECO:0000313" key="2">
    <source>
        <dbReference type="EMBL" id="JAQ11378.1"/>
    </source>
</evidence>
<accession>A0A0A9YEQ4</accession>
<keyword evidence="1" id="KW-0436">Ligase</keyword>
<dbReference type="Pfam" id="PF05380">
    <property type="entry name" value="Peptidase_A17"/>
    <property type="match status" value="1"/>
</dbReference>
<sequence length="201" mass="22910">MLVIAWNPLLDSFFFKVPATPTIRTKRELAIQVGRIGRVMPVSVYPRGIQRQVCKAKFGWDDPLPVHLALEWTKLSLSINQPSKITLPCHLWLPCMCRFINKPVKQSNLDAASSDQWLVGFADASRRAYAAVIYHVGTVLDKGGEGKEGRRLFNYFGLNEYKTSLLEVLSYFDAHCAPCTNVVMERYKFLSIQQKELQPFD</sequence>
<name>A0A0A9YEQ4_LYGHE</name>
<protein>
    <submittedName>
        <fullName evidence="1">DNA ligase</fullName>
    </submittedName>
</protein>
<reference evidence="1" key="1">
    <citation type="journal article" date="2014" name="PLoS ONE">
        <title>Transcriptome-Based Identification of ABC Transporters in the Western Tarnished Plant Bug Lygus hesperus.</title>
        <authorList>
            <person name="Hull J.J."/>
            <person name="Chaney K."/>
            <person name="Geib S.M."/>
            <person name="Fabrick J.A."/>
            <person name="Brent C.S."/>
            <person name="Walsh D."/>
            <person name="Lavine L.C."/>
        </authorList>
    </citation>
    <scope>NUCLEOTIDE SEQUENCE</scope>
</reference>
<reference evidence="2" key="3">
    <citation type="journal article" date="2016" name="Gigascience">
        <title>De novo construction of an expanded transcriptome assembly for the western tarnished plant bug, Lygus hesperus.</title>
        <authorList>
            <person name="Tassone E.E."/>
            <person name="Geib S.M."/>
            <person name="Hall B."/>
            <person name="Fabrick J.A."/>
            <person name="Brent C.S."/>
            <person name="Hull J.J."/>
        </authorList>
    </citation>
    <scope>NUCLEOTIDE SEQUENCE</scope>
</reference>
<reference evidence="1" key="2">
    <citation type="submission" date="2014-07" db="EMBL/GenBank/DDBJ databases">
        <authorList>
            <person name="Hull J."/>
        </authorList>
    </citation>
    <scope>NUCLEOTIDE SEQUENCE</scope>
</reference>
<gene>
    <name evidence="1" type="primary">ligA_1</name>
    <name evidence="1" type="ORF">CM83_54770</name>
    <name evidence="2" type="ORF">g.30385</name>
</gene>
<dbReference type="EMBL" id="GBHO01015599">
    <property type="protein sequence ID" value="JAG28005.1"/>
    <property type="molecule type" value="Transcribed_RNA"/>
</dbReference>
<proteinExistence type="predicted"/>
<dbReference type="EMBL" id="GDHC01007251">
    <property type="protein sequence ID" value="JAQ11378.1"/>
    <property type="molecule type" value="Transcribed_RNA"/>
</dbReference>
<evidence type="ECO:0000313" key="1">
    <source>
        <dbReference type="EMBL" id="JAG28005.1"/>
    </source>
</evidence>
<organism evidence="1">
    <name type="scientific">Lygus hesperus</name>
    <name type="common">Western plant bug</name>
    <dbReference type="NCBI Taxonomy" id="30085"/>
    <lineage>
        <taxon>Eukaryota</taxon>
        <taxon>Metazoa</taxon>
        <taxon>Ecdysozoa</taxon>
        <taxon>Arthropoda</taxon>
        <taxon>Hexapoda</taxon>
        <taxon>Insecta</taxon>
        <taxon>Pterygota</taxon>
        <taxon>Neoptera</taxon>
        <taxon>Paraneoptera</taxon>
        <taxon>Hemiptera</taxon>
        <taxon>Heteroptera</taxon>
        <taxon>Panheteroptera</taxon>
        <taxon>Cimicomorpha</taxon>
        <taxon>Miridae</taxon>
        <taxon>Mirini</taxon>
        <taxon>Lygus</taxon>
    </lineage>
</organism>
<dbReference type="AlphaFoldDB" id="A0A0A9YEQ4"/>